<name>A0A1F5S3R4_9BACT</name>
<dbReference type="Proteomes" id="UP000177407">
    <property type="component" value="Unassembled WGS sequence"/>
</dbReference>
<feature type="region of interest" description="Disordered" evidence="3">
    <location>
        <begin position="227"/>
        <end position="247"/>
    </location>
</feature>
<keyword evidence="4" id="KW-1133">Transmembrane helix</keyword>
<protein>
    <recommendedName>
        <fullName evidence="5">M23ase beta-sheet core domain-containing protein</fullName>
    </recommendedName>
</protein>
<evidence type="ECO:0000259" key="5">
    <source>
        <dbReference type="Pfam" id="PF01551"/>
    </source>
</evidence>
<keyword evidence="4" id="KW-0472">Membrane</keyword>
<feature type="transmembrane region" description="Helical" evidence="4">
    <location>
        <begin position="49"/>
        <end position="68"/>
    </location>
</feature>
<dbReference type="InterPro" id="IPR011055">
    <property type="entry name" value="Dup_hybrid_motif"/>
</dbReference>
<dbReference type="CDD" id="cd12797">
    <property type="entry name" value="M23_peptidase"/>
    <property type="match status" value="1"/>
</dbReference>
<dbReference type="SUPFAM" id="SSF51261">
    <property type="entry name" value="Duplicated hybrid motif"/>
    <property type="match status" value="1"/>
</dbReference>
<gene>
    <name evidence="6" type="ORF">A2257_00965</name>
</gene>
<keyword evidence="1" id="KW-0732">Signal</keyword>
<dbReference type="GO" id="GO:0004222">
    <property type="term" value="F:metalloendopeptidase activity"/>
    <property type="evidence" value="ECO:0007669"/>
    <property type="project" value="TreeGrafter"/>
</dbReference>
<dbReference type="PANTHER" id="PTHR21666">
    <property type="entry name" value="PEPTIDASE-RELATED"/>
    <property type="match status" value="1"/>
</dbReference>
<dbReference type="AlphaFoldDB" id="A0A1F5S3R4"/>
<proteinExistence type="predicted"/>
<evidence type="ECO:0000256" key="3">
    <source>
        <dbReference type="SAM" id="MobiDB-lite"/>
    </source>
</evidence>
<feature type="coiled-coil region" evidence="2">
    <location>
        <begin position="82"/>
        <end position="179"/>
    </location>
</feature>
<evidence type="ECO:0000256" key="4">
    <source>
        <dbReference type="SAM" id="Phobius"/>
    </source>
</evidence>
<keyword evidence="4" id="KW-0812">Transmembrane</keyword>
<comment type="caution">
    <text evidence="6">The sequence shown here is derived from an EMBL/GenBank/DDBJ whole genome shotgun (WGS) entry which is preliminary data.</text>
</comment>
<dbReference type="Gene3D" id="2.70.70.10">
    <property type="entry name" value="Glucose Permease (Domain IIA)"/>
    <property type="match status" value="1"/>
</dbReference>
<organism evidence="6 7">
    <name type="scientific">Candidatus Falkowbacteria bacterium RIFOXYA2_FULL_38_12</name>
    <dbReference type="NCBI Taxonomy" id="1797993"/>
    <lineage>
        <taxon>Bacteria</taxon>
        <taxon>Candidatus Falkowiibacteriota</taxon>
    </lineage>
</organism>
<dbReference type="Pfam" id="PF01551">
    <property type="entry name" value="Peptidase_M23"/>
    <property type="match status" value="1"/>
</dbReference>
<evidence type="ECO:0000313" key="6">
    <source>
        <dbReference type="EMBL" id="OGF21337.1"/>
    </source>
</evidence>
<dbReference type="EMBL" id="MFGA01000008">
    <property type="protein sequence ID" value="OGF21337.1"/>
    <property type="molecule type" value="Genomic_DNA"/>
</dbReference>
<reference evidence="6 7" key="1">
    <citation type="journal article" date="2016" name="Nat. Commun.">
        <title>Thousands of microbial genomes shed light on interconnected biogeochemical processes in an aquifer system.</title>
        <authorList>
            <person name="Anantharaman K."/>
            <person name="Brown C.T."/>
            <person name="Hug L.A."/>
            <person name="Sharon I."/>
            <person name="Castelle C.J."/>
            <person name="Probst A.J."/>
            <person name="Thomas B.C."/>
            <person name="Singh A."/>
            <person name="Wilkins M.J."/>
            <person name="Karaoz U."/>
            <person name="Brodie E.L."/>
            <person name="Williams K.H."/>
            <person name="Hubbard S.S."/>
            <person name="Banfield J.F."/>
        </authorList>
    </citation>
    <scope>NUCLEOTIDE SEQUENCE [LARGE SCALE GENOMIC DNA]</scope>
</reference>
<dbReference type="PANTHER" id="PTHR21666:SF289">
    <property type="entry name" value="L-ALA--D-GLU ENDOPEPTIDASE"/>
    <property type="match status" value="1"/>
</dbReference>
<dbReference type="InterPro" id="IPR050570">
    <property type="entry name" value="Cell_wall_metabolism_enzyme"/>
</dbReference>
<feature type="domain" description="M23ase beta-sheet core" evidence="5">
    <location>
        <begin position="354"/>
        <end position="455"/>
    </location>
</feature>
<accession>A0A1F5S3R4</accession>
<keyword evidence="2" id="KW-0175">Coiled coil</keyword>
<dbReference type="Gene3D" id="6.10.250.3150">
    <property type="match status" value="1"/>
</dbReference>
<dbReference type="InterPro" id="IPR016047">
    <property type="entry name" value="M23ase_b-sheet_dom"/>
</dbReference>
<evidence type="ECO:0000256" key="1">
    <source>
        <dbReference type="ARBA" id="ARBA00022729"/>
    </source>
</evidence>
<evidence type="ECO:0000256" key="2">
    <source>
        <dbReference type="SAM" id="Coils"/>
    </source>
</evidence>
<sequence length="460" mass="51854">MHQFSSAQIIIKERDENLGGVILKIVRLKPKKFQKLFLNFMLRGNRKNIFSILAIFIFAMVFLFQAPLSLAQQAANPLVEEITELDRQMEAKKKEIETLKKKSATYQKNIEDAKRKAISLETELAILSNKIAKIKIDIEATEKNIEEIQLEIKNLGLQIKEKENNLAENKERMADILRLINQSDRVNYLQIIASDKSFSEVFDQMQYVKELQINLQGTLDKIKAEKEDLQKKEGEKKAKQTEEEKNKENLTKLQASMGDQVAHKEVLLGETFATEKKFQNWLLEAKYEQAQVNSDIYSIEKNIRKKLEESDKNFSGGGGASTGSIALSWPVSPARGITATFHDPDYPYRYVFEHPAIDIRAYQSSKVAAAAPGYVARVKNGGARGYSYVMIIHSNNISTVYGHLSRIDVQEDTYVIRGQIIGLSGGMPGTSGAGGMTTGPHLHFETRLNGIPVNPLNYLP</sequence>
<evidence type="ECO:0000313" key="7">
    <source>
        <dbReference type="Proteomes" id="UP000177407"/>
    </source>
</evidence>